<proteinExistence type="inferred from homology"/>
<gene>
    <name evidence="7" type="ORF">PV09_01172</name>
</gene>
<dbReference type="RefSeq" id="XP_016218114.1">
    <property type="nucleotide sequence ID" value="XM_016354019.1"/>
</dbReference>
<evidence type="ECO:0000256" key="4">
    <source>
        <dbReference type="ARBA" id="ARBA00023295"/>
    </source>
</evidence>
<dbReference type="VEuPathDB" id="FungiDB:PV09_01172"/>
<dbReference type="HOGENOM" id="CLU_558015_0_0_1"/>
<dbReference type="GO" id="GO:0004553">
    <property type="term" value="F:hydrolase activity, hydrolyzing O-glycosyl compounds"/>
    <property type="evidence" value="ECO:0007669"/>
    <property type="project" value="InterPro"/>
</dbReference>
<dbReference type="AlphaFoldDB" id="A0A0D2ANX8"/>
<dbReference type="Proteomes" id="UP000053259">
    <property type="component" value="Unassembled WGS sequence"/>
</dbReference>
<dbReference type="GO" id="GO:0005975">
    <property type="term" value="P:carbohydrate metabolic process"/>
    <property type="evidence" value="ECO:0007669"/>
    <property type="project" value="InterPro"/>
</dbReference>
<dbReference type="GeneID" id="27309145"/>
<keyword evidence="6" id="KW-1133">Transmembrane helix</keyword>
<dbReference type="CDD" id="cd18820">
    <property type="entry name" value="GH43_LbAraf43-like"/>
    <property type="match status" value="1"/>
</dbReference>
<dbReference type="InterPro" id="IPR006710">
    <property type="entry name" value="Glyco_hydro_43"/>
</dbReference>
<evidence type="ECO:0000256" key="3">
    <source>
        <dbReference type="ARBA" id="ARBA00022801"/>
    </source>
</evidence>
<sequence length="489" mass="54445">MNVASSEVQDDEMQGAVRPRHRNWLLCGAIPLFVSTFTIIIIIVAVVVPAMIYMDGCGHRPILAKEASNSSQVKSRRSDSFRARWTWNQGKAGSVVKQSEKGMFETYTKGGESPYQACAPQEKDQPDRMAFNNCCLTISDIETPDPYVIFALGRYYMTFTSGGDKVEIWSSPNLLELGRSSQKHVVWRPPPNTHYSSGIWAPELHALEGRWYIYVSCEDPKHGNKSHRMYVLGGPPSQYDPAAGPWEFLGPIAGMPDHWAIDGTIFPLNGKNYLVYSGWPFHNPQVSDLIQEIFIIELASPTRAASQAVSISQPKEPWEWTDNHGINEGPQVLAHPDGRSWIGIAYSCAGSWTKDYKVNTLQYLGGDPLNPSSWRKSRHPLLKNRARGGSPYGPGHGCFLNVSGDTVSIFHAADGPNDGWKNRKARIQRVMWTQDGPWMGEVGPLVDNVQHYLAPGGVHGYPGGRMEYAPHDFGVEKVLNKAMGFLKKF</sequence>
<dbReference type="EMBL" id="KN847531">
    <property type="protein sequence ID" value="KIW08245.1"/>
    <property type="molecule type" value="Genomic_DNA"/>
</dbReference>
<keyword evidence="6" id="KW-0472">Membrane</keyword>
<comment type="similarity">
    <text evidence="1 5">Belongs to the glycosyl hydrolase 43 family.</text>
</comment>
<dbReference type="PANTHER" id="PTHR43817:SF1">
    <property type="entry name" value="HYDROLASE, FAMILY 43, PUTATIVE (AFU_ORTHOLOGUE AFUA_3G01660)-RELATED"/>
    <property type="match status" value="1"/>
</dbReference>
<dbReference type="InParanoid" id="A0A0D2ANX8"/>
<dbReference type="OrthoDB" id="272289at2759"/>
<accession>A0A0D2ANX8</accession>
<dbReference type="InterPro" id="IPR023296">
    <property type="entry name" value="Glyco_hydro_beta-prop_sf"/>
</dbReference>
<evidence type="ECO:0000256" key="5">
    <source>
        <dbReference type="RuleBase" id="RU361187"/>
    </source>
</evidence>
<evidence type="ECO:0000313" key="7">
    <source>
        <dbReference type="EMBL" id="KIW08245.1"/>
    </source>
</evidence>
<keyword evidence="2" id="KW-0732">Signal</keyword>
<evidence type="ECO:0000313" key="8">
    <source>
        <dbReference type="Proteomes" id="UP000053259"/>
    </source>
</evidence>
<keyword evidence="8" id="KW-1185">Reference proteome</keyword>
<keyword evidence="4 5" id="KW-0326">Glycosidase</keyword>
<feature type="transmembrane region" description="Helical" evidence="6">
    <location>
        <begin position="24"/>
        <end position="54"/>
    </location>
</feature>
<dbReference type="Gene3D" id="2.115.10.20">
    <property type="entry name" value="Glycosyl hydrolase domain, family 43"/>
    <property type="match status" value="1"/>
</dbReference>
<evidence type="ECO:0000256" key="6">
    <source>
        <dbReference type="SAM" id="Phobius"/>
    </source>
</evidence>
<dbReference type="PANTHER" id="PTHR43817">
    <property type="entry name" value="GLYCOSYL HYDROLASE"/>
    <property type="match status" value="1"/>
</dbReference>
<dbReference type="Pfam" id="PF04616">
    <property type="entry name" value="Glyco_hydro_43"/>
    <property type="match status" value="1"/>
</dbReference>
<name>A0A0D2ANX8_9PEZI</name>
<keyword evidence="3 5" id="KW-0378">Hydrolase</keyword>
<reference evidence="7 8" key="1">
    <citation type="submission" date="2015-01" db="EMBL/GenBank/DDBJ databases">
        <title>The Genome Sequence of Ochroconis gallopava CBS43764.</title>
        <authorList>
            <consortium name="The Broad Institute Genomics Platform"/>
            <person name="Cuomo C."/>
            <person name="de Hoog S."/>
            <person name="Gorbushina A."/>
            <person name="Stielow B."/>
            <person name="Teixiera M."/>
            <person name="Abouelleil A."/>
            <person name="Chapman S.B."/>
            <person name="Priest M."/>
            <person name="Young S.K."/>
            <person name="Wortman J."/>
            <person name="Nusbaum C."/>
            <person name="Birren B."/>
        </authorList>
    </citation>
    <scope>NUCLEOTIDE SEQUENCE [LARGE SCALE GENOMIC DNA]</scope>
    <source>
        <strain evidence="7 8">CBS 43764</strain>
    </source>
</reference>
<organism evidence="7 8">
    <name type="scientific">Verruconis gallopava</name>
    <dbReference type="NCBI Taxonomy" id="253628"/>
    <lineage>
        <taxon>Eukaryota</taxon>
        <taxon>Fungi</taxon>
        <taxon>Dikarya</taxon>
        <taxon>Ascomycota</taxon>
        <taxon>Pezizomycotina</taxon>
        <taxon>Dothideomycetes</taxon>
        <taxon>Pleosporomycetidae</taxon>
        <taxon>Venturiales</taxon>
        <taxon>Sympoventuriaceae</taxon>
        <taxon>Verruconis</taxon>
    </lineage>
</organism>
<dbReference type="STRING" id="253628.A0A0D2ANX8"/>
<dbReference type="SUPFAM" id="SSF75005">
    <property type="entry name" value="Arabinanase/levansucrase/invertase"/>
    <property type="match status" value="1"/>
</dbReference>
<protein>
    <submittedName>
        <fullName evidence="7">Uncharacterized protein</fullName>
    </submittedName>
</protein>
<evidence type="ECO:0000256" key="1">
    <source>
        <dbReference type="ARBA" id="ARBA00009865"/>
    </source>
</evidence>
<evidence type="ECO:0000256" key="2">
    <source>
        <dbReference type="ARBA" id="ARBA00022729"/>
    </source>
</evidence>
<keyword evidence="6" id="KW-0812">Transmembrane</keyword>